<dbReference type="PATRIC" id="fig|1129367.4.peg.2695"/>
<name>A0A0F6AD67_9GAMM</name>
<reference evidence="1 2" key="1">
    <citation type="journal article" date="2015" name="BMC Genomics">
        <title>Genome mining reveals unlocked bioactive potential of marine Gram-negative bacteria.</title>
        <authorList>
            <person name="Machado H."/>
            <person name="Sonnenschein E.C."/>
            <person name="Melchiorsen J."/>
            <person name="Gram L."/>
        </authorList>
    </citation>
    <scope>NUCLEOTIDE SEQUENCE [LARGE SCALE GENOMIC DNA]</scope>
    <source>
        <strain evidence="1 2">S4054</strain>
    </source>
</reference>
<accession>A0A0F6AD67</accession>
<organism evidence="1 2">
    <name type="scientific">Pseudoalteromonas luteoviolacea S4054</name>
    <dbReference type="NCBI Taxonomy" id="1129367"/>
    <lineage>
        <taxon>Bacteria</taxon>
        <taxon>Pseudomonadati</taxon>
        <taxon>Pseudomonadota</taxon>
        <taxon>Gammaproteobacteria</taxon>
        <taxon>Alteromonadales</taxon>
        <taxon>Pseudoalteromonadaceae</taxon>
        <taxon>Pseudoalteromonas</taxon>
    </lineage>
</organism>
<dbReference type="AlphaFoldDB" id="A0A0F6AD67"/>
<sequence>MADIVKVKKAFNLFSSNLGKELQIATLESLTGWKKSTINTYFNKKWKGQILTRERPGVFKVVMDAKMNFDNFFDLHTQVDKGVR</sequence>
<gene>
    <name evidence="1" type="ORF">N479_14345</name>
</gene>
<protein>
    <submittedName>
        <fullName evidence="1">Uncharacterized protein</fullName>
    </submittedName>
</protein>
<dbReference type="RefSeq" id="WP_046356310.1">
    <property type="nucleotide sequence ID" value="NZ_AUXW01000148.1"/>
</dbReference>
<evidence type="ECO:0000313" key="1">
    <source>
        <dbReference type="EMBL" id="KKE83319.1"/>
    </source>
</evidence>
<comment type="caution">
    <text evidence="1">The sequence shown here is derived from an EMBL/GenBank/DDBJ whole genome shotgun (WGS) entry which is preliminary data.</text>
</comment>
<dbReference type="Proteomes" id="UP000033434">
    <property type="component" value="Unassembled WGS sequence"/>
</dbReference>
<dbReference type="EMBL" id="AUXW01000148">
    <property type="protein sequence ID" value="KKE83319.1"/>
    <property type="molecule type" value="Genomic_DNA"/>
</dbReference>
<evidence type="ECO:0000313" key="2">
    <source>
        <dbReference type="Proteomes" id="UP000033434"/>
    </source>
</evidence>
<proteinExistence type="predicted"/>